<comment type="caution">
    <text evidence="1">The sequence shown here is derived from an EMBL/GenBank/DDBJ whole genome shotgun (WGS) entry which is preliminary data.</text>
</comment>
<dbReference type="EMBL" id="VSSQ01114904">
    <property type="protein sequence ID" value="MPN50585.1"/>
    <property type="molecule type" value="Genomic_DNA"/>
</dbReference>
<organism evidence="1">
    <name type="scientific">bioreactor metagenome</name>
    <dbReference type="NCBI Taxonomy" id="1076179"/>
    <lineage>
        <taxon>unclassified sequences</taxon>
        <taxon>metagenomes</taxon>
        <taxon>ecological metagenomes</taxon>
    </lineage>
</organism>
<accession>A0A645IH28</accession>
<dbReference type="AlphaFoldDB" id="A0A645IH28"/>
<sequence length="89" mass="10088">MAFFDRDKRHRRFVKICNARNDRWVVREAAIAVQLDKVRKNIFDIVFAGGAVIGARGLDFFKCVIRHSRHLLHAFSESGKSCSAGRALG</sequence>
<gene>
    <name evidence="1" type="ORF">SDC9_198216</name>
</gene>
<reference evidence="1" key="1">
    <citation type="submission" date="2019-08" db="EMBL/GenBank/DDBJ databases">
        <authorList>
            <person name="Kucharzyk K."/>
            <person name="Murdoch R.W."/>
            <person name="Higgins S."/>
            <person name="Loffler F."/>
        </authorList>
    </citation>
    <scope>NUCLEOTIDE SEQUENCE</scope>
</reference>
<name>A0A645IH28_9ZZZZ</name>
<proteinExistence type="predicted"/>
<evidence type="ECO:0000313" key="1">
    <source>
        <dbReference type="EMBL" id="MPN50585.1"/>
    </source>
</evidence>
<protein>
    <submittedName>
        <fullName evidence="1">Uncharacterized protein</fullName>
    </submittedName>
</protein>